<feature type="region of interest" description="Disordered" evidence="1">
    <location>
        <begin position="1"/>
        <end position="23"/>
    </location>
</feature>
<evidence type="ECO:0000256" key="1">
    <source>
        <dbReference type="SAM" id="MobiDB-lite"/>
    </source>
</evidence>
<keyword evidence="3" id="KW-1185">Reference proteome</keyword>
<proteinExistence type="predicted"/>
<evidence type="ECO:0000313" key="3">
    <source>
        <dbReference type="Proteomes" id="UP001144096"/>
    </source>
</evidence>
<dbReference type="SUPFAM" id="SSF55811">
    <property type="entry name" value="Nudix"/>
    <property type="match status" value="1"/>
</dbReference>
<dbReference type="InterPro" id="IPR015797">
    <property type="entry name" value="NUDIX_hydrolase-like_dom_sf"/>
</dbReference>
<reference evidence="2" key="1">
    <citation type="submission" date="2022-06" db="EMBL/GenBank/DDBJ databases">
        <title>Amycolatopsis iheyaensis sp. nov., a new species of the genus Amycolatopsis isolated from soil in Iheya island, Japan.</title>
        <authorList>
            <person name="Ngamcharungchit C."/>
            <person name="Kanto H."/>
            <person name="Take A."/>
            <person name="Intra B."/>
            <person name="Matsumoto A."/>
            <person name="Panbangred W."/>
            <person name="Inahashi Y."/>
        </authorList>
    </citation>
    <scope>NUCLEOTIDE SEQUENCE</scope>
    <source>
        <strain evidence="2">OK19-0408</strain>
    </source>
</reference>
<dbReference type="Proteomes" id="UP001144096">
    <property type="component" value="Unassembled WGS sequence"/>
</dbReference>
<accession>A0A9X2SQB2</accession>
<sequence>MSEQIDIVTDLNQPTGTTADKREAHRQGLWHRTFSALALALPRRSVLLQIKSPNRIPGGPPAQPIADFTVGGHYRAGEPTTSVREVDEEFGRKIAYTDLHPIGIRQTVATLSDTYIEREFQYWHLLPIEDDLAAIRIEDDEVVGLVEVGIDEAIRLADGSDTSVPALWGHRAADGLLVTEGTLDTANLVRNFLGTDQIYLRLFLAAHRYHAGERTHLFW</sequence>
<evidence type="ECO:0000313" key="2">
    <source>
        <dbReference type="EMBL" id="MCR6488350.1"/>
    </source>
</evidence>
<dbReference type="CDD" id="cd04692">
    <property type="entry name" value="NUDIX_Hydrolase"/>
    <property type="match status" value="1"/>
</dbReference>
<dbReference type="EMBL" id="JAMXQV010000024">
    <property type="protein sequence ID" value="MCR6488350.1"/>
    <property type="molecule type" value="Genomic_DNA"/>
</dbReference>
<gene>
    <name evidence="2" type="ORF">M8542_36520</name>
</gene>
<dbReference type="RefSeq" id="WP_257924909.1">
    <property type="nucleotide sequence ID" value="NZ_JAMXQV010000024.1"/>
</dbReference>
<protein>
    <submittedName>
        <fullName evidence="2">NUDIX domain-containing protein</fullName>
    </submittedName>
</protein>
<name>A0A9X2SQB2_9PSEU</name>
<dbReference type="Gene3D" id="3.90.79.10">
    <property type="entry name" value="Nucleoside Triphosphate Pyrophosphohydrolase"/>
    <property type="match status" value="1"/>
</dbReference>
<comment type="caution">
    <text evidence="2">The sequence shown here is derived from an EMBL/GenBank/DDBJ whole genome shotgun (WGS) entry which is preliminary data.</text>
</comment>
<organism evidence="2 3">
    <name type="scientific">Amycolatopsis iheyensis</name>
    <dbReference type="NCBI Taxonomy" id="2945988"/>
    <lineage>
        <taxon>Bacteria</taxon>
        <taxon>Bacillati</taxon>
        <taxon>Actinomycetota</taxon>
        <taxon>Actinomycetes</taxon>
        <taxon>Pseudonocardiales</taxon>
        <taxon>Pseudonocardiaceae</taxon>
        <taxon>Amycolatopsis</taxon>
    </lineage>
</organism>
<dbReference type="AlphaFoldDB" id="A0A9X2SQB2"/>